<dbReference type="RefSeq" id="XP_007322995.1">
    <property type="nucleotide sequence ID" value="XM_007322933.1"/>
</dbReference>
<dbReference type="HOGENOM" id="CLU_043561_0_0_1"/>
<evidence type="ECO:0008006" key="3">
    <source>
        <dbReference type="Google" id="ProtNLM"/>
    </source>
</evidence>
<dbReference type="GeneID" id="18815715"/>
<dbReference type="AlphaFoldDB" id="F8P9C1"/>
<organism>
    <name type="scientific">Serpula lacrymans var. lacrymans (strain S7.9)</name>
    <name type="common">Dry rot fungus</name>
    <dbReference type="NCBI Taxonomy" id="578457"/>
    <lineage>
        <taxon>Eukaryota</taxon>
        <taxon>Fungi</taxon>
        <taxon>Dikarya</taxon>
        <taxon>Basidiomycota</taxon>
        <taxon>Agaricomycotina</taxon>
        <taxon>Agaricomycetes</taxon>
        <taxon>Agaricomycetidae</taxon>
        <taxon>Boletales</taxon>
        <taxon>Coniophorineae</taxon>
        <taxon>Serpulaceae</taxon>
        <taxon>Serpula</taxon>
    </lineage>
</organism>
<feature type="region of interest" description="Disordered" evidence="1">
    <location>
        <begin position="230"/>
        <end position="254"/>
    </location>
</feature>
<accession>F8P9C1</accession>
<dbReference type="OrthoDB" id="6359816at2759"/>
<reference evidence="2" key="1">
    <citation type="submission" date="2011-04" db="EMBL/GenBank/DDBJ databases">
        <title>Evolution of plant cell wall degrading machinery underlies the functional diversity of forest fungi.</title>
        <authorList>
            <consortium name="US DOE Joint Genome Institute (JGI-PGF)"/>
            <person name="Eastwood D.C."/>
            <person name="Floudas D."/>
            <person name="Binder M."/>
            <person name="Majcherczyk A."/>
            <person name="Schneider P."/>
            <person name="Aerts A."/>
            <person name="Asiegbu F.O."/>
            <person name="Baker S.E."/>
            <person name="Barry K."/>
            <person name="Bendiksby M."/>
            <person name="Blumentritt M."/>
            <person name="Coutinho P.M."/>
            <person name="Cullen D."/>
            <person name="Cullen D."/>
            <person name="Gathman A."/>
            <person name="Goodell B."/>
            <person name="Henrissat B."/>
            <person name="Ihrmark K."/>
            <person name="Kauserud H."/>
            <person name="Kohler A."/>
            <person name="LaButti K."/>
            <person name="Lapidus A."/>
            <person name="Lavin J.L."/>
            <person name="Lee Y.-H."/>
            <person name="Lindquist E."/>
            <person name="Lilly W."/>
            <person name="Lucas S."/>
            <person name="Morin E."/>
            <person name="Murat C."/>
            <person name="Oguiza J.A."/>
            <person name="Park J."/>
            <person name="Pisabarro A.G."/>
            <person name="Riley R."/>
            <person name="Rosling A."/>
            <person name="Salamov A."/>
            <person name="Schmidt O."/>
            <person name="Schmutz J."/>
            <person name="Skrede I."/>
            <person name="Stenlid J."/>
            <person name="Wiebenga A."/>
            <person name="Xie X."/>
            <person name="Kues U."/>
            <person name="Hibbett D.S."/>
            <person name="Hoffmeister D."/>
            <person name="Hogberg N."/>
            <person name="Martin F."/>
            <person name="Grigoriev I.V."/>
            <person name="Watkinson S.C."/>
        </authorList>
    </citation>
    <scope>NUCLEOTIDE SEQUENCE</scope>
    <source>
        <strain evidence="2">S7.9</strain>
    </source>
</reference>
<name>F8P9C1_SERL9</name>
<gene>
    <name evidence="2" type="ORF">SERLADRAFT_442387</name>
</gene>
<feature type="region of interest" description="Disordered" evidence="1">
    <location>
        <begin position="96"/>
        <end position="139"/>
    </location>
</feature>
<feature type="compositionally biased region" description="Acidic residues" evidence="1">
    <location>
        <begin position="96"/>
        <end position="105"/>
    </location>
</feature>
<protein>
    <recommendedName>
        <fullName evidence="3">BTB domain-containing protein</fullName>
    </recommendedName>
</protein>
<evidence type="ECO:0000313" key="2">
    <source>
        <dbReference type="EMBL" id="EGO20250.1"/>
    </source>
</evidence>
<evidence type="ECO:0000256" key="1">
    <source>
        <dbReference type="SAM" id="MobiDB-lite"/>
    </source>
</evidence>
<dbReference type="Proteomes" id="UP000008064">
    <property type="component" value="Unassembled WGS sequence"/>
</dbReference>
<feature type="compositionally biased region" description="Basic and acidic residues" evidence="1">
    <location>
        <begin position="115"/>
        <end position="129"/>
    </location>
</feature>
<feature type="region of interest" description="Disordered" evidence="1">
    <location>
        <begin position="169"/>
        <end position="189"/>
    </location>
</feature>
<dbReference type="EMBL" id="GL945441">
    <property type="protein sequence ID" value="EGO20250.1"/>
    <property type="molecule type" value="Genomic_DNA"/>
</dbReference>
<proteinExistence type="predicted"/>
<dbReference type="KEGG" id="sla:SERLADRAFT_442387"/>
<sequence length="440" mass="49178">MSAKKARIDNLLRISLLGEPLTNTQFHLFTTCSVSSHKANRPRVLFASDALLVESSDYFTKLLVEKEAVDAVIEFSGHCPYSGGLLLDEYGYASDSDLEDEEDVDSQPPVVSEPSKIEFQENKRSKQGEGPKTNSLLSPPEEVDMCEWLFEEDSSLQLTGNVEDNQREYTSSINTTPPSTVVPTASASDVSPPRLIQCRHLFVKDTAFRTWKTLLFYLYTDQISWSALKSQTGSKETRDTTVEDSDGPPPCSPKSMYRLATKIASEPLKKLAFDAISSRLSESNILEELSSDFTSKFPEVLKLQTDKLYEHIASRPVVNGLPEVAKRIAQGKLPHGAEIIVALYRRVPTEHYPMKCIVASEEKTDEMDVSILATRINGLPFGERTEVREIDIGMPPEVPGVCVTTDVECRAIIGIEEIPMGARRTERRRKKWVTGHITRM</sequence>
<feature type="compositionally biased region" description="Low complexity" evidence="1">
    <location>
        <begin position="170"/>
        <end position="188"/>
    </location>
</feature>